<name>A0A6B2L331_9EUKA</name>
<dbReference type="PRINTS" id="PR00463">
    <property type="entry name" value="EP450I"/>
</dbReference>
<accession>A0A6B2L331</accession>
<dbReference type="PRINTS" id="PR00385">
    <property type="entry name" value="P450"/>
</dbReference>
<dbReference type="InterPro" id="IPR001128">
    <property type="entry name" value="Cyt_P450"/>
</dbReference>
<keyword evidence="2 7" id="KW-0349">Heme</keyword>
<dbReference type="GO" id="GO:0016705">
    <property type="term" value="F:oxidoreductase activity, acting on paired donors, with incorporation or reduction of molecular oxygen"/>
    <property type="evidence" value="ECO:0007669"/>
    <property type="project" value="InterPro"/>
</dbReference>
<dbReference type="GO" id="GO:0004497">
    <property type="term" value="F:monooxygenase activity"/>
    <property type="evidence" value="ECO:0007669"/>
    <property type="project" value="UniProtKB-KW"/>
</dbReference>
<proteinExistence type="inferred from homology"/>
<evidence type="ECO:0000256" key="8">
    <source>
        <dbReference type="RuleBase" id="RU000461"/>
    </source>
</evidence>
<sequence>MGCALLFLHKKEKILKRYVHKETAEVMPHYGYLGSLYYFAVVRRRKGLAMATVDSRRELGGTYASYFLRPIVTISDVEDVKYVLKNIDDFPKEKLPEQVLTVIRPVFGTESVGSINNPSWHDHRSIMNKAFTNNKMFFDPLQAKSKQCIDLWKTDQPVLIGSDIQKMTLDALGSCIFGKDFDSLGGKLAGPLSAYNTIMKYLLRPYILLFPWTIQLPIPPFNNLRKCIREFDEACWHFIEETKQQLAKQIDSSNLISLMVMNGLPDQAIRDNVGVFFLAGHETTASTLSWACVMLATHQDIQTKLRNEIALKTDNFSRDITYDDLKDFTYLEYFIKETMRLYPAAPIIGGRYTLKDCLVGNWFLPKDTSLQFNLISMLQDPHTWDQPLLFDPDRWSPDRLTKEQRSCWLPFSYGPRICIGMNFSLLEQKIFLCNLLKFRKIELTQGSIVRIDPSNPIHIPDMKHIAFQFSSY</sequence>
<evidence type="ECO:0000256" key="1">
    <source>
        <dbReference type="ARBA" id="ARBA00010617"/>
    </source>
</evidence>
<dbReference type="PANTHER" id="PTHR24291:SF50">
    <property type="entry name" value="BIFUNCTIONAL ALBAFLAVENONE MONOOXYGENASE_TERPENE SYNTHASE"/>
    <property type="match status" value="1"/>
</dbReference>
<dbReference type="GO" id="GO:0005506">
    <property type="term" value="F:iron ion binding"/>
    <property type="evidence" value="ECO:0007669"/>
    <property type="project" value="InterPro"/>
</dbReference>
<dbReference type="InterPro" id="IPR050196">
    <property type="entry name" value="Cytochrome_P450_Monoox"/>
</dbReference>
<comment type="similarity">
    <text evidence="1 8">Belongs to the cytochrome P450 family.</text>
</comment>
<keyword evidence="4 8" id="KW-0560">Oxidoreductase</keyword>
<dbReference type="GO" id="GO:0020037">
    <property type="term" value="F:heme binding"/>
    <property type="evidence" value="ECO:0007669"/>
    <property type="project" value="InterPro"/>
</dbReference>
<dbReference type="InterPro" id="IPR036396">
    <property type="entry name" value="Cyt_P450_sf"/>
</dbReference>
<protein>
    <recommendedName>
        <fullName evidence="10">Cytochrome P450</fullName>
    </recommendedName>
</protein>
<keyword evidence="3 7" id="KW-0479">Metal-binding</keyword>
<dbReference type="PANTHER" id="PTHR24291">
    <property type="entry name" value="CYTOCHROME P450 FAMILY 4"/>
    <property type="match status" value="1"/>
</dbReference>
<dbReference type="EMBL" id="GIBP01002380">
    <property type="protein sequence ID" value="NDV31349.1"/>
    <property type="molecule type" value="Transcribed_RNA"/>
</dbReference>
<dbReference type="SUPFAM" id="SSF48264">
    <property type="entry name" value="Cytochrome P450"/>
    <property type="match status" value="1"/>
</dbReference>
<organism evidence="9">
    <name type="scientific">Arcella intermedia</name>
    <dbReference type="NCBI Taxonomy" id="1963864"/>
    <lineage>
        <taxon>Eukaryota</taxon>
        <taxon>Amoebozoa</taxon>
        <taxon>Tubulinea</taxon>
        <taxon>Elardia</taxon>
        <taxon>Arcellinida</taxon>
        <taxon>Sphaerothecina</taxon>
        <taxon>Arcellidae</taxon>
        <taxon>Arcella</taxon>
    </lineage>
</organism>
<comment type="cofactor">
    <cofactor evidence="7">
        <name>heme</name>
        <dbReference type="ChEBI" id="CHEBI:30413"/>
    </cofactor>
</comment>
<evidence type="ECO:0000256" key="3">
    <source>
        <dbReference type="ARBA" id="ARBA00022723"/>
    </source>
</evidence>
<dbReference type="CDD" id="cd00302">
    <property type="entry name" value="cytochrome_P450"/>
    <property type="match status" value="1"/>
</dbReference>
<evidence type="ECO:0000256" key="4">
    <source>
        <dbReference type="ARBA" id="ARBA00023002"/>
    </source>
</evidence>
<keyword evidence="6 8" id="KW-0503">Monooxygenase</keyword>
<evidence type="ECO:0000256" key="5">
    <source>
        <dbReference type="ARBA" id="ARBA00023004"/>
    </source>
</evidence>
<reference evidence="9" key="1">
    <citation type="journal article" date="2020" name="J. Eukaryot. Microbiol.">
        <title>De novo Sequencing, Assembly and Annotation of the Transcriptome for the Free-Living Testate Amoeba Arcella intermedia.</title>
        <authorList>
            <person name="Ribeiro G.M."/>
            <person name="Porfirio-Sousa A.L."/>
            <person name="Maurer-Alcala X.X."/>
            <person name="Katz L.A."/>
            <person name="Lahr D.J.G."/>
        </authorList>
    </citation>
    <scope>NUCLEOTIDE SEQUENCE</scope>
</reference>
<feature type="binding site" description="axial binding residue" evidence="7">
    <location>
        <position position="418"/>
    </location>
    <ligand>
        <name>heme</name>
        <dbReference type="ChEBI" id="CHEBI:30413"/>
    </ligand>
    <ligandPart>
        <name>Fe</name>
        <dbReference type="ChEBI" id="CHEBI:18248"/>
    </ligandPart>
</feature>
<dbReference type="InterPro" id="IPR017972">
    <property type="entry name" value="Cyt_P450_CS"/>
</dbReference>
<dbReference type="InterPro" id="IPR002401">
    <property type="entry name" value="Cyt_P450_E_grp-I"/>
</dbReference>
<dbReference type="Gene3D" id="1.10.630.10">
    <property type="entry name" value="Cytochrome P450"/>
    <property type="match status" value="1"/>
</dbReference>
<evidence type="ECO:0000256" key="6">
    <source>
        <dbReference type="ARBA" id="ARBA00023033"/>
    </source>
</evidence>
<evidence type="ECO:0008006" key="10">
    <source>
        <dbReference type="Google" id="ProtNLM"/>
    </source>
</evidence>
<dbReference type="PROSITE" id="PS00086">
    <property type="entry name" value="CYTOCHROME_P450"/>
    <property type="match status" value="1"/>
</dbReference>
<evidence type="ECO:0000256" key="2">
    <source>
        <dbReference type="ARBA" id="ARBA00022617"/>
    </source>
</evidence>
<dbReference type="AlphaFoldDB" id="A0A6B2L331"/>
<keyword evidence="5 7" id="KW-0408">Iron</keyword>
<evidence type="ECO:0000256" key="7">
    <source>
        <dbReference type="PIRSR" id="PIRSR602401-1"/>
    </source>
</evidence>
<evidence type="ECO:0000313" key="9">
    <source>
        <dbReference type="EMBL" id="NDV31349.1"/>
    </source>
</evidence>
<dbReference type="Pfam" id="PF00067">
    <property type="entry name" value="p450"/>
    <property type="match status" value="1"/>
</dbReference>